<dbReference type="GO" id="GO:0016987">
    <property type="term" value="F:sigma factor activity"/>
    <property type="evidence" value="ECO:0007669"/>
    <property type="project" value="UniProtKB-KW"/>
</dbReference>
<dbReference type="InterPro" id="IPR013325">
    <property type="entry name" value="RNA_pol_sigma_r2"/>
</dbReference>
<dbReference type="AlphaFoldDB" id="A0A7S7SPX7"/>
<evidence type="ECO:0000313" key="8">
    <source>
        <dbReference type="EMBL" id="QOY92046.1"/>
    </source>
</evidence>
<dbReference type="InterPro" id="IPR013249">
    <property type="entry name" value="RNA_pol_sigma70_r4_t2"/>
</dbReference>
<keyword evidence="2" id="KW-0805">Transcription regulation</keyword>
<keyword evidence="5" id="KW-0804">Transcription</keyword>
<evidence type="ECO:0000256" key="2">
    <source>
        <dbReference type="ARBA" id="ARBA00023015"/>
    </source>
</evidence>
<dbReference type="CDD" id="cd06171">
    <property type="entry name" value="Sigma70_r4"/>
    <property type="match status" value="1"/>
</dbReference>
<evidence type="ECO:0000256" key="4">
    <source>
        <dbReference type="ARBA" id="ARBA00023125"/>
    </source>
</evidence>
<organism evidence="8 9">
    <name type="scientific">Paludibaculum fermentans</name>
    <dbReference type="NCBI Taxonomy" id="1473598"/>
    <lineage>
        <taxon>Bacteria</taxon>
        <taxon>Pseudomonadati</taxon>
        <taxon>Acidobacteriota</taxon>
        <taxon>Terriglobia</taxon>
        <taxon>Bryobacterales</taxon>
        <taxon>Bryobacteraceae</taxon>
        <taxon>Paludibaculum</taxon>
    </lineage>
</organism>
<evidence type="ECO:0000259" key="6">
    <source>
        <dbReference type="Pfam" id="PF04542"/>
    </source>
</evidence>
<protein>
    <submittedName>
        <fullName evidence="8">Sigma-70 family RNA polymerase sigma factor</fullName>
    </submittedName>
</protein>
<dbReference type="SUPFAM" id="SSF88946">
    <property type="entry name" value="Sigma2 domain of RNA polymerase sigma factors"/>
    <property type="match status" value="1"/>
</dbReference>
<accession>A0A7S7SPX7</accession>
<keyword evidence="4" id="KW-0238">DNA-binding</keyword>
<dbReference type="NCBIfam" id="TIGR02937">
    <property type="entry name" value="sigma70-ECF"/>
    <property type="match status" value="1"/>
</dbReference>
<dbReference type="Pfam" id="PF08281">
    <property type="entry name" value="Sigma70_r4_2"/>
    <property type="match status" value="1"/>
</dbReference>
<dbReference type="InterPro" id="IPR036388">
    <property type="entry name" value="WH-like_DNA-bd_sf"/>
</dbReference>
<dbReference type="Gene3D" id="1.10.1740.10">
    <property type="match status" value="1"/>
</dbReference>
<evidence type="ECO:0000259" key="7">
    <source>
        <dbReference type="Pfam" id="PF08281"/>
    </source>
</evidence>
<feature type="domain" description="RNA polymerase sigma-70 region 2" evidence="6">
    <location>
        <begin position="17"/>
        <end position="81"/>
    </location>
</feature>
<dbReference type="InterPro" id="IPR013324">
    <property type="entry name" value="RNA_pol_sigma_r3/r4-like"/>
</dbReference>
<comment type="similarity">
    <text evidence="1">Belongs to the sigma-70 factor family. ECF subfamily.</text>
</comment>
<evidence type="ECO:0000256" key="5">
    <source>
        <dbReference type="ARBA" id="ARBA00023163"/>
    </source>
</evidence>
<gene>
    <name evidence="8" type="ORF">IRI77_17890</name>
</gene>
<evidence type="ECO:0000256" key="1">
    <source>
        <dbReference type="ARBA" id="ARBA00010641"/>
    </source>
</evidence>
<dbReference type="Gene3D" id="1.10.10.10">
    <property type="entry name" value="Winged helix-like DNA-binding domain superfamily/Winged helix DNA-binding domain"/>
    <property type="match status" value="1"/>
</dbReference>
<dbReference type="EMBL" id="CP063849">
    <property type="protein sequence ID" value="QOY92046.1"/>
    <property type="molecule type" value="Genomic_DNA"/>
</dbReference>
<reference evidence="8 9" key="1">
    <citation type="submission" date="2020-10" db="EMBL/GenBank/DDBJ databases">
        <title>Complete genome sequence of Paludibaculum fermentans P105T, a facultatively anaerobic acidobacterium capable of dissimilatory Fe(III) reduction.</title>
        <authorList>
            <person name="Dedysh S.N."/>
            <person name="Beletsky A.V."/>
            <person name="Kulichevskaya I.S."/>
            <person name="Mardanov A.V."/>
            <person name="Ravin N.V."/>
        </authorList>
    </citation>
    <scope>NUCLEOTIDE SEQUENCE [LARGE SCALE GENOMIC DNA]</scope>
    <source>
        <strain evidence="8 9">P105</strain>
    </source>
</reference>
<proteinExistence type="inferred from homology"/>
<sequence>MAWQRADRTAAFEQIMLRHERMVLRVALRMLGRLEDAQDLSQEVFLRLYKHFHQIDEERGLTSWLYRTTMNACFDQLRGRKPMEPINWEPPVPAAQQTDMEQAERRRLMAEGLSILAERERAAIILRDIEGLDTAEVAAILGTSEVTVRSQVSTAKSKLKAFVERRAR</sequence>
<name>A0A7S7SPX7_PALFE</name>
<evidence type="ECO:0000256" key="3">
    <source>
        <dbReference type="ARBA" id="ARBA00023082"/>
    </source>
</evidence>
<dbReference type="InterPro" id="IPR039425">
    <property type="entry name" value="RNA_pol_sigma-70-like"/>
</dbReference>
<evidence type="ECO:0000313" key="9">
    <source>
        <dbReference type="Proteomes" id="UP000593892"/>
    </source>
</evidence>
<keyword evidence="9" id="KW-1185">Reference proteome</keyword>
<dbReference type="GO" id="GO:0006352">
    <property type="term" value="P:DNA-templated transcription initiation"/>
    <property type="evidence" value="ECO:0007669"/>
    <property type="project" value="InterPro"/>
</dbReference>
<dbReference type="PANTHER" id="PTHR43133:SF8">
    <property type="entry name" value="RNA POLYMERASE SIGMA FACTOR HI_1459-RELATED"/>
    <property type="match status" value="1"/>
</dbReference>
<dbReference type="KEGG" id="pfer:IRI77_17890"/>
<dbReference type="InterPro" id="IPR014284">
    <property type="entry name" value="RNA_pol_sigma-70_dom"/>
</dbReference>
<dbReference type="InterPro" id="IPR007627">
    <property type="entry name" value="RNA_pol_sigma70_r2"/>
</dbReference>
<dbReference type="Proteomes" id="UP000593892">
    <property type="component" value="Chromosome"/>
</dbReference>
<feature type="domain" description="RNA polymerase sigma factor 70 region 4 type 2" evidence="7">
    <location>
        <begin position="113"/>
        <end position="159"/>
    </location>
</feature>
<dbReference type="PANTHER" id="PTHR43133">
    <property type="entry name" value="RNA POLYMERASE ECF-TYPE SIGMA FACTO"/>
    <property type="match status" value="1"/>
</dbReference>
<keyword evidence="3" id="KW-0731">Sigma factor</keyword>
<dbReference type="Pfam" id="PF04542">
    <property type="entry name" value="Sigma70_r2"/>
    <property type="match status" value="1"/>
</dbReference>
<dbReference type="GO" id="GO:0003677">
    <property type="term" value="F:DNA binding"/>
    <property type="evidence" value="ECO:0007669"/>
    <property type="project" value="UniProtKB-KW"/>
</dbReference>
<dbReference type="SUPFAM" id="SSF88659">
    <property type="entry name" value="Sigma3 and sigma4 domains of RNA polymerase sigma factors"/>
    <property type="match status" value="1"/>
</dbReference>